<comment type="caution">
    <text evidence="20">Lacks conserved residue(s) required for the propagation of feature annotation.</text>
</comment>
<dbReference type="SMART" id="SM00457">
    <property type="entry name" value="MACPF"/>
    <property type="match status" value="1"/>
</dbReference>
<feature type="disulfide bond" evidence="20">
    <location>
        <begin position="118"/>
        <end position="130"/>
    </location>
</feature>
<evidence type="ECO:0000256" key="9">
    <source>
        <dbReference type="ARBA" id="ARBA00022692"/>
    </source>
</evidence>
<keyword evidence="15" id="KW-0473">Membrane attack complex</keyword>
<keyword evidence="11" id="KW-0677">Repeat</keyword>
<dbReference type="GO" id="GO:0044218">
    <property type="term" value="C:other organism cell membrane"/>
    <property type="evidence" value="ECO:0007669"/>
    <property type="project" value="UniProtKB-KW"/>
</dbReference>
<protein>
    <submittedName>
        <fullName evidence="22">Complement component C8 alpha chain</fullName>
    </submittedName>
</protein>
<dbReference type="InterPro" id="IPR020864">
    <property type="entry name" value="MACPF"/>
</dbReference>
<evidence type="ECO:0000256" key="20">
    <source>
        <dbReference type="PROSITE-ProRule" id="PRU00124"/>
    </source>
</evidence>
<dbReference type="Pfam" id="PF21195">
    <property type="entry name" value="EGF_C8A_B_C6"/>
    <property type="match status" value="1"/>
</dbReference>
<dbReference type="GO" id="GO:0045087">
    <property type="term" value="P:innate immune response"/>
    <property type="evidence" value="ECO:0007669"/>
    <property type="project" value="UniProtKB-KW"/>
</dbReference>
<dbReference type="InterPro" id="IPR001862">
    <property type="entry name" value="MAC_perforin"/>
</dbReference>
<evidence type="ECO:0000256" key="5">
    <source>
        <dbReference type="ARBA" id="ARBA00022525"/>
    </source>
</evidence>
<feature type="disulfide bond" evidence="20">
    <location>
        <begin position="137"/>
        <end position="152"/>
    </location>
</feature>
<keyword evidence="18" id="KW-0325">Glycoprotein</keyword>
<proteinExistence type="evidence at transcript level"/>
<dbReference type="InterPro" id="IPR048831">
    <property type="entry name" value="C8A_B_C6_EGF-like"/>
</dbReference>
<dbReference type="PRINTS" id="PR00764">
    <property type="entry name" value="COMPLEMENTC9"/>
</dbReference>
<keyword evidence="13" id="KW-0391">Immunity</keyword>
<dbReference type="PROSITE" id="PS50092">
    <property type="entry name" value="TSP1"/>
    <property type="match status" value="2"/>
</dbReference>
<dbReference type="GO" id="GO:0031640">
    <property type="term" value="P:killing of cells of another organism"/>
    <property type="evidence" value="ECO:0007669"/>
    <property type="project" value="UniProtKB-KW"/>
</dbReference>
<dbReference type="PROSITE" id="PS01209">
    <property type="entry name" value="LDLRA_1"/>
    <property type="match status" value="1"/>
</dbReference>
<comment type="subcellular location">
    <subcellularLocation>
        <location evidence="2">Secreted</location>
    </subcellularLocation>
    <subcellularLocation>
        <location evidence="1">Target cell membrane</location>
        <topology evidence="1">Multi-pass membrane protein</topology>
    </subcellularLocation>
</comment>
<dbReference type="PANTHER" id="PTHR45742">
    <property type="entry name" value="COMPLEMENT COMPONENT C6"/>
    <property type="match status" value="1"/>
</dbReference>
<dbReference type="SMART" id="SM00192">
    <property type="entry name" value="LDLa"/>
    <property type="match status" value="1"/>
</dbReference>
<accession>F8K8M4</accession>
<evidence type="ECO:0000256" key="2">
    <source>
        <dbReference type="ARBA" id="ARBA00004613"/>
    </source>
</evidence>
<evidence type="ECO:0000256" key="18">
    <source>
        <dbReference type="ARBA" id="ARBA00023180"/>
    </source>
</evidence>
<evidence type="ECO:0000256" key="14">
    <source>
        <dbReference type="ARBA" id="ARBA00022875"/>
    </source>
</evidence>
<gene>
    <name evidence="22" type="primary">C8a</name>
</gene>
<evidence type="ECO:0000256" key="7">
    <source>
        <dbReference type="ARBA" id="ARBA00022537"/>
    </source>
</evidence>
<keyword evidence="12" id="KW-0204">Cytolysis</keyword>
<keyword evidence="9" id="KW-0812">Transmembrane</keyword>
<keyword evidence="19" id="KW-1053">Target membrane</keyword>
<name>F8K8M4_PLEAT</name>
<dbReference type="PANTHER" id="PTHR45742:SF1">
    <property type="entry name" value="COMPLEMENT COMPONENT C8 ALPHA CHAIN"/>
    <property type="match status" value="1"/>
</dbReference>
<dbReference type="PROSITE" id="PS51412">
    <property type="entry name" value="MACPF_2"/>
    <property type="match status" value="1"/>
</dbReference>
<dbReference type="PROSITE" id="PS50068">
    <property type="entry name" value="LDLRA_2"/>
    <property type="match status" value="1"/>
</dbReference>
<keyword evidence="7" id="KW-1052">Target cell membrane</keyword>
<keyword evidence="17 20" id="KW-1015">Disulfide bond</keyword>
<dbReference type="Gene3D" id="2.20.100.10">
    <property type="entry name" value="Thrombospondin type-1 (TSP1) repeat"/>
    <property type="match status" value="1"/>
</dbReference>
<keyword evidence="5" id="KW-0964">Secreted</keyword>
<dbReference type="InterPro" id="IPR036055">
    <property type="entry name" value="LDL_receptor-like_sf"/>
</dbReference>
<evidence type="ECO:0000256" key="3">
    <source>
        <dbReference type="ARBA" id="ARBA00009214"/>
    </source>
</evidence>
<organism evidence="22">
    <name type="scientific">Plecoglossus altivelis</name>
    <name type="common">Ayu sweetfish</name>
    <name type="synonym">Salmo altivelis</name>
    <dbReference type="NCBI Taxonomy" id="61084"/>
    <lineage>
        <taxon>Eukaryota</taxon>
        <taxon>Metazoa</taxon>
        <taxon>Chordata</taxon>
        <taxon>Craniata</taxon>
        <taxon>Vertebrata</taxon>
        <taxon>Euteleostomi</taxon>
        <taxon>Actinopterygii</taxon>
        <taxon>Neopterygii</taxon>
        <taxon>Teleostei</taxon>
        <taxon>Stomiati</taxon>
        <taxon>Osmeriformes</taxon>
        <taxon>Plecoglossus</taxon>
    </lineage>
</organism>
<dbReference type="SUPFAM" id="SSF82895">
    <property type="entry name" value="TSP-1 type 1 repeat"/>
    <property type="match status" value="2"/>
</dbReference>
<dbReference type="Pfam" id="PF01823">
    <property type="entry name" value="MACPF"/>
    <property type="match status" value="1"/>
</dbReference>
<dbReference type="Gene3D" id="4.10.400.10">
    <property type="entry name" value="Low-density Lipoprotein Receptor"/>
    <property type="match status" value="1"/>
</dbReference>
<dbReference type="InterPro" id="IPR002172">
    <property type="entry name" value="LDrepeatLR_classA_rpt"/>
</dbReference>
<dbReference type="PRINTS" id="PR01705">
    <property type="entry name" value="TSP1REPEAT"/>
</dbReference>
<evidence type="ECO:0000256" key="8">
    <source>
        <dbReference type="ARBA" id="ARBA00022588"/>
    </source>
</evidence>
<evidence type="ECO:0000256" key="13">
    <source>
        <dbReference type="ARBA" id="ARBA00022859"/>
    </source>
</evidence>
<evidence type="ECO:0000256" key="15">
    <source>
        <dbReference type="ARBA" id="ARBA00023058"/>
    </source>
</evidence>
<dbReference type="InterPro" id="IPR023415">
    <property type="entry name" value="LDLR_class-A_CS"/>
</dbReference>
<evidence type="ECO:0000256" key="12">
    <source>
        <dbReference type="ARBA" id="ARBA00022852"/>
    </source>
</evidence>
<comment type="similarity">
    <text evidence="3">Belongs to the complement C6/C7/C8/C9 family.</text>
</comment>
<dbReference type="EMBL" id="FR714485">
    <property type="protein sequence ID" value="CBX31961.1"/>
    <property type="molecule type" value="mRNA"/>
</dbReference>
<keyword evidence="16" id="KW-0472">Membrane</keyword>
<dbReference type="PROSITE" id="PS00279">
    <property type="entry name" value="MACPF_1"/>
    <property type="match status" value="1"/>
</dbReference>
<dbReference type="InterPro" id="IPR020863">
    <property type="entry name" value="MACPF_CS"/>
</dbReference>
<dbReference type="CDD" id="cd00112">
    <property type="entry name" value="LDLa"/>
    <property type="match status" value="1"/>
</dbReference>
<keyword evidence="14" id="KW-0180">Complement pathway</keyword>
<evidence type="ECO:0000256" key="4">
    <source>
        <dbReference type="ARBA" id="ARBA00022452"/>
    </source>
</evidence>
<keyword evidence="4" id="KW-1134">Transmembrane beta strand</keyword>
<feature type="domain" description="MACPF" evidence="21">
    <location>
        <begin position="158"/>
        <end position="517"/>
    </location>
</feature>
<dbReference type="AlphaFoldDB" id="F8K8M4"/>
<evidence type="ECO:0000259" key="21">
    <source>
        <dbReference type="PROSITE" id="PS51412"/>
    </source>
</evidence>
<dbReference type="InterPro" id="IPR000884">
    <property type="entry name" value="TSP1_rpt"/>
</dbReference>
<dbReference type="GO" id="GO:0005576">
    <property type="term" value="C:extracellular region"/>
    <property type="evidence" value="ECO:0007669"/>
    <property type="project" value="UniProtKB-SubCell"/>
</dbReference>
<reference evidence="22" key="1">
    <citation type="journal article" date="2011" name="Fish Shellfish Immunol.">
        <title>The establishment of a library screening method based on yeast two-hybrid system and its use to determine the potential interactions of liver proteins in ayu, Plecoglossus altivelis.</title>
        <authorList>
            <person name="Shi Y.H."/>
            <person name="Chen J."/>
            <person name="Li C.H."/>
            <person name="Yang H.Y."/>
            <person name="Lu X.J."/>
        </authorList>
    </citation>
    <scope>NUCLEOTIDE SEQUENCE</scope>
    <source>
        <tissue evidence="22">Liver</tissue>
    </source>
</reference>
<dbReference type="Pfam" id="PF00057">
    <property type="entry name" value="Ldl_recept_a"/>
    <property type="match status" value="1"/>
</dbReference>
<evidence type="ECO:0000256" key="16">
    <source>
        <dbReference type="ARBA" id="ARBA00023136"/>
    </source>
</evidence>
<dbReference type="SUPFAM" id="SSF57424">
    <property type="entry name" value="LDL receptor-like module"/>
    <property type="match status" value="1"/>
</dbReference>
<keyword evidence="8" id="KW-0399">Innate immunity</keyword>
<evidence type="ECO:0000256" key="1">
    <source>
        <dbReference type="ARBA" id="ARBA00004276"/>
    </source>
</evidence>
<keyword evidence="10" id="KW-0732">Signal</keyword>
<dbReference type="GO" id="GO:0006958">
    <property type="term" value="P:complement activation, classical pathway"/>
    <property type="evidence" value="ECO:0007669"/>
    <property type="project" value="UniProtKB-KW"/>
</dbReference>
<evidence type="ECO:0000256" key="6">
    <source>
        <dbReference type="ARBA" id="ARBA00022536"/>
    </source>
</evidence>
<sequence>MIIIFNMANKVICGLLGSYILLSLNRSFFVESARNNWNSTKSRGSARVFRDVSRPTPIDCVMQKWSSWSSCNSCTVKKHRFRHLERPSQFGGTNCLEAQWETLNCPETKEKCLVADFCEKGFGCSESDRCISKDLLCNGEDDCDDWSDEADCGEVKIREDKCSTLIPIPGAEHGSQGYNILRGDFVEKVLDPGYFGGLCEYVYNGEWRKFKYESFCENLSYNEDEKNYRKPYNFHSYRFLAQATSEGSNEYYEDMAQLIKAMKTDDSGHVGVTVGVQYVEVGLSASLGVKMLKNITKYSSKDVGFVRLFSRVQTARFKIRSSGLMLSTRMLSALLDLPTVYDFGQYSQFLNTYGTHYVTQGTMGGTLEYVAVIDKVAMEKIEKNGFHIAGCLGASFGLAGPLGQNVEGELKVRGKVCPSGGTFNSGRKTESSFIEDIFTVVKGGTTETTGSLLSIQDPETYRRWGETLKYNPALIDFELMPIHELVRLSTAADQAGVRIAHLRSALDAYLLEFNSCRCAPCKYNGIPVFIQSKCSCLCKQGYRGDACEETLRKNSVTDGSWSCWSSWSSCQSGKMSRRRTCDNPPPDKGAACLGSSSQSRNC</sequence>
<evidence type="ECO:0000256" key="11">
    <source>
        <dbReference type="ARBA" id="ARBA00022737"/>
    </source>
</evidence>
<evidence type="ECO:0000256" key="17">
    <source>
        <dbReference type="ARBA" id="ARBA00023157"/>
    </source>
</evidence>
<keyword evidence="6" id="KW-0245">EGF-like domain</keyword>
<evidence type="ECO:0000256" key="19">
    <source>
        <dbReference type="ARBA" id="ARBA00023298"/>
    </source>
</evidence>
<dbReference type="GO" id="GO:0005579">
    <property type="term" value="C:membrane attack complex"/>
    <property type="evidence" value="ECO:0007669"/>
    <property type="project" value="UniProtKB-KW"/>
</dbReference>
<evidence type="ECO:0000313" key="22">
    <source>
        <dbReference type="EMBL" id="CBX31961.1"/>
    </source>
</evidence>
<evidence type="ECO:0000256" key="10">
    <source>
        <dbReference type="ARBA" id="ARBA00022729"/>
    </source>
</evidence>
<dbReference type="InterPro" id="IPR036383">
    <property type="entry name" value="TSP1_rpt_sf"/>
</dbReference>